<organism evidence="6 7">
    <name type="scientific">Romanomermis culicivorax</name>
    <name type="common">Nematode worm</name>
    <dbReference type="NCBI Taxonomy" id="13658"/>
    <lineage>
        <taxon>Eukaryota</taxon>
        <taxon>Metazoa</taxon>
        <taxon>Ecdysozoa</taxon>
        <taxon>Nematoda</taxon>
        <taxon>Enoplea</taxon>
        <taxon>Dorylaimia</taxon>
        <taxon>Mermithida</taxon>
        <taxon>Mermithoidea</taxon>
        <taxon>Mermithidae</taxon>
        <taxon>Romanomermis</taxon>
    </lineage>
</organism>
<dbReference type="SUPFAM" id="SSF81606">
    <property type="entry name" value="PP2C-like"/>
    <property type="match status" value="1"/>
</dbReference>
<dbReference type="SMART" id="SM00332">
    <property type="entry name" value="PP2Cc"/>
    <property type="match status" value="1"/>
</dbReference>
<dbReference type="InterPro" id="IPR015655">
    <property type="entry name" value="PP2C"/>
</dbReference>
<evidence type="ECO:0000256" key="2">
    <source>
        <dbReference type="ARBA" id="ARBA00022801"/>
    </source>
</evidence>
<dbReference type="AlphaFoldDB" id="A0A915K9R0"/>
<dbReference type="GO" id="GO:0046872">
    <property type="term" value="F:metal ion binding"/>
    <property type="evidence" value="ECO:0007669"/>
    <property type="project" value="UniProtKB-KW"/>
</dbReference>
<dbReference type="CDD" id="cd00143">
    <property type="entry name" value="PP2Cc"/>
    <property type="match status" value="1"/>
</dbReference>
<protein>
    <submittedName>
        <fullName evidence="7">PPM-type phosphatase domain-containing protein</fullName>
    </submittedName>
</protein>
<reference evidence="7" key="1">
    <citation type="submission" date="2022-11" db="UniProtKB">
        <authorList>
            <consortium name="WormBaseParasite"/>
        </authorList>
    </citation>
    <scope>IDENTIFICATION</scope>
</reference>
<evidence type="ECO:0000313" key="7">
    <source>
        <dbReference type="WBParaSite" id="nRc.2.0.1.t34648-RA"/>
    </source>
</evidence>
<proteinExistence type="inferred from homology"/>
<dbReference type="InterPro" id="IPR001932">
    <property type="entry name" value="PPM-type_phosphatase-like_dom"/>
</dbReference>
<comment type="similarity">
    <text evidence="4">Belongs to the PP2C family.</text>
</comment>
<keyword evidence="6" id="KW-1185">Reference proteome</keyword>
<evidence type="ECO:0000256" key="4">
    <source>
        <dbReference type="RuleBase" id="RU003465"/>
    </source>
</evidence>
<dbReference type="OMA" id="ICICLEP"/>
<keyword evidence="1" id="KW-0479">Metal-binding</keyword>
<dbReference type="WBParaSite" id="nRc.2.0.1.t34648-RA">
    <property type="protein sequence ID" value="nRc.2.0.1.t34648-RA"/>
    <property type="gene ID" value="nRc.2.0.1.g34648"/>
</dbReference>
<evidence type="ECO:0000313" key="6">
    <source>
        <dbReference type="Proteomes" id="UP000887565"/>
    </source>
</evidence>
<dbReference type="PROSITE" id="PS01032">
    <property type="entry name" value="PPM_1"/>
    <property type="match status" value="1"/>
</dbReference>
<dbReference type="InterPro" id="IPR000222">
    <property type="entry name" value="PP2C_BS"/>
</dbReference>
<accession>A0A915K9R0</accession>
<dbReference type="PANTHER" id="PTHR47992">
    <property type="entry name" value="PROTEIN PHOSPHATASE"/>
    <property type="match status" value="1"/>
</dbReference>
<dbReference type="Gene3D" id="3.60.40.10">
    <property type="entry name" value="PPM-type phosphatase domain"/>
    <property type="match status" value="2"/>
</dbReference>
<keyword evidence="2 4" id="KW-0378">Hydrolase</keyword>
<keyword evidence="3 4" id="KW-0904">Protein phosphatase</keyword>
<sequence>MSENPSLPAATLIGGIENDRDEEIFLAMQNTLLDSQHFEMLVLDRLKLFCKTTVDEKFVEKLLYDLKLNFGDTNVYHFDDPQAQFGECIKFSFKSVKNSRRKMEDRHVIVPDLRLVCGDKLKNIFRKPASYFAVFDGHGGKECSSYAAIHLLGNIVDCILNEYENSRQVDKDTVCSAIRNGFLRCDKFLNKKCEREAECAKIVERGGMIFNILGANRVNGVLNITRCLGDQFMKPPLSAEPEIQTWRLDSRCKALLVASDGLFDGIPPPCCASTVKECVDNGNLGNAANVLVNKAKSGASTDNITTILVHFD</sequence>
<dbReference type="PROSITE" id="PS51746">
    <property type="entry name" value="PPM_2"/>
    <property type="match status" value="1"/>
</dbReference>
<evidence type="ECO:0000256" key="1">
    <source>
        <dbReference type="ARBA" id="ARBA00022723"/>
    </source>
</evidence>
<dbReference type="Pfam" id="PF00481">
    <property type="entry name" value="PP2C"/>
    <property type="match status" value="2"/>
</dbReference>
<evidence type="ECO:0000259" key="5">
    <source>
        <dbReference type="PROSITE" id="PS51746"/>
    </source>
</evidence>
<name>A0A915K9R0_ROMCU</name>
<feature type="domain" description="PPM-type phosphatase" evidence="5">
    <location>
        <begin position="90"/>
        <end position="311"/>
    </location>
</feature>
<dbReference type="Proteomes" id="UP000887565">
    <property type="component" value="Unplaced"/>
</dbReference>
<dbReference type="InterPro" id="IPR036457">
    <property type="entry name" value="PPM-type-like_dom_sf"/>
</dbReference>
<dbReference type="GO" id="GO:0004722">
    <property type="term" value="F:protein serine/threonine phosphatase activity"/>
    <property type="evidence" value="ECO:0007669"/>
    <property type="project" value="InterPro"/>
</dbReference>
<evidence type="ECO:0000256" key="3">
    <source>
        <dbReference type="ARBA" id="ARBA00022912"/>
    </source>
</evidence>